<gene>
    <name evidence="1" type="ORF">LCGC14_0746480</name>
</gene>
<organism evidence="1">
    <name type="scientific">marine sediment metagenome</name>
    <dbReference type="NCBI Taxonomy" id="412755"/>
    <lineage>
        <taxon>unclassified sequences</taxon>
        <taxon>metagenomes</taxon>
        <taxon>ecological metagenomes</taxon>
    </lineage>
</organism>
<accession>A0A0F9TCA5</accession>
<proteinExistence type="predicted"/>
<protein>
    <submittedName>
        <fullName evidence="1">Uncharacterized protein</fullName>
    </submittedName>
</protein>
<sequence length="60" mass="7191">MQEDEEIKCYVEGCTTKPMCGSPTPNGYRHACMKHLIEFIEEWERSKKNNHKKIKKCRYI</sequence>
<evidence type="ECO:0000313" key="1">
    <source>
        <dbReference type="EMBL" id="KKN39128.1"/>
    </source>
</evidence>
<comment type="caution">
    <text evidence="1">The sequence shown here is derived from an EMBL/GenBank/DDBJ whole genome shotgun (WGS) entry which is preliminary data.</text>
</comment>
<name>A0A0F9TCA5_9ZZZZ</name>
<dbReference type="AlphaFoldDB" id="A0A0F9TCA5"/>
<dbReference type="EMBL" id="LAZR01001781">
    <property type="protein sequence ID" value="KKN39128.1"/>
    <property type="molecule type" value="Genomic_DNA"/>
</dbReference>
<reference evidence="1" key="1">
    <citation type="journal article" date="2015" name="Nature">
        <title>Complex archaea that bridge the gap between prokaryotes and eukaryotes.</title>
        <authorList>
            <person name="Spang A."/>
            <person name="Saw J.H."/>
            <person name="Jorgensen S.L."/>
            <person name="Zaremba-Niedzwiedzka K."/>
            <person name="Martijn J."/>
            <person name="Lind A.E."/>
            <person name="van Eijk R."/>
            <person name="Schleper C."/>
            <person name="Guy L."/>
            <person name="Ettema T.J."/>
        </authorList>
    </citation>
    <scope>NUCLEOTIDE SEQUENCE</scope>
</reference>